<protein>
    <submittedName>
        <fullName evidence="4">Aste57867_24521 protein</fullName>
    </submittedName>
</protein>
<gene>
    <name evidence="4" type="primary">Aste57867_24521</name>
    <name evidence="3" type="ORF">As57867_024444</name>
    <name evidence="4" type="ORF">ASTE57867_24521</name>
</gene>
<keyword evidence="5" id="KW-1185">Reference proteome</keyword>
<feature type="region of interest" description="Disordered" evidence="1">
    <location>
        <begin position="1"/>
        <end position="40"/>
    </location>
</feature>
<dbReference type="AlphaFoldDB" id="A0A485LSJ3"/>
<dbReference type="EMBL" id="VJMH01007405">
    <property type="protein sequence ID" value="KAF0683397.1"/>
    <property type="molecule type" value="Genomic_DNA"/>
</dbReference>
<evidence type="ECO:0000313" key="3">
    <source>
        <dbReference type="EMBL" id="KAF0683397.1"/>
    </source>
</evidence>
<accession>A0A485LSJ3</accession>
<dbReference type="SUPFAM" id="SSF50370">
    <property type="entry name" value="Ricin B-like lectins"/>
    <property type="match status" value="1"/>
</dbReference>
<proteinExistence type="predicted"/>
<dbReference type="Proteomes" id="UP000332933">
    <property type="component" value="Unassembled WGS sequence"/>
</dbReference>
<feature type="domain" description="Ricin B lectin" evidence="2">
    <location>
        <begin position="67"/>
        <end position="162"/>
    </location>
</feature>
<dbReference type="Gene3D" id="2.80.10.50">
    <property type="match status" value="1"/>
</dbReference>
<evidence type="ECO:0000259" key="2">
    <source>
        <dbReference type="Pfam" id="PF00652"/>
    </source>
</evidence>
<feature type="compositionally biased region" description="Pro residues" evidence="1">
    <location>
        <begin position="8"/>
        <end position="18"/>
    </location>
</feature>
<name>A0A485LSJ3_9STRA</name>
<feature type="compositionally biased region" description="Low complexity" evidence="1">
    <location>
        <begin position="19"/>
        <end position="31"/>
    </location>
</feature>
<reference evidence="3" key="2">
    <citation type="submission" date="2019-06" db="EMBL/GenBank/DDBJ databases">
        <title>Genomics analysis of Aphanomyces spp. identifies a new class of oomycete effector associated with host adaptation.</title>
        <authorList>
            <person name="Gaulin E."/>
        </authorList>
    </citation>
    <scope>NUCLEOTIDE SEQUENCE</scope>
    <source>
        <strain evidence="3">CBS 578.67</strain>
    </source>
</reference>
<sequence>MLVSATPPAGPPPLPPPSITASSTVPPVGGSPLPPPGGPPLPPLLVNHAYNILNGALPLAVSSNQLTCNVPGLAQKWQINIATGWITNLASSQCLQAVYTATSAIASVGACSYTATKQVWLYTSASLQLSNSASGQKLCLASTCELKPCLVPSAPNAATQQFTMVDTGVIASTPAPTTTHI</sequence>
<dbReference type="Pfam" id="PF00652">
    <property type="entry name" value="Ricin_B_lectin"/>
    <property type="match status" value="1"/>
</dbReference>
<reference evidence="4 5" key="1">
    <citation type="submission" date="2019-03" db="EMBL/GenBank/DDBJ databases">
        <authorList>
            <person name="Gaulin E."/>
            <person name="Dumas B."/>
        </authorList>
    </citation>
    <scope>NUCLEOTIDE SEQUENCE [LARGE SCALE GENOMIC DNA]</scope>
    <source>
        <strain evidence="4">CBS 568.67</strain>
    </source>
</reference>
<evidence type="ECO:0000256" key="1">
    <source>
        <dbReference type="SAM" id="MobiDB-lite"/>
    </source>
</evidence>
<organism evidence="4 5">
    <name type="scientific">Aphanomyces stellatus</name>
    <dbReference type="NCBI Taxonomy" id="120398"/>
    <lineage>
        <taxon>Eukaryota</taxon>
        <taxon>Sar</taxon>
        <taxon>Stramenopiles</taxon>
        <taxon>Oomycota</taxon>
        <taxon>Saprolegniomycetes</taxon>
        <taxon>Saprolegniales</taxon>
        <taxon>Verrucalvaceae</taxon>
        <taxon>Aphanomyces</taxon>
    </lineage>
</organism>
<evidence type="ECO:0000313" key="4">
    <source>
        <dbReference type="EMBL" id="VFU01160.1"/>
    </source>
</evidence>
<dbReference type="InterPro" id="IPR035992">
    <property type="entry name" value="Ricin_B-like_lectins"/>
</dbReference>
<dbReference type="EMBL" id="CAADRA010007431">
    <property type="protein sequence ID" value="VFU01160.1"/>
    <property type="molecule type" value="Genomic_DNA"/>
</dbReference>
<dbReference type="PROSITE" id="PS50231">
    <property type="entry name" value="RICIN_B_LECTIN"/>
    <property type="match status" value="1"/>
</dbReference>
<evidence type="ECO:0000313" key="5">
    <source>
        <dbReference type="Proteomes" id="UP000332933"/>
    </source>
</evidence>
<dbReference type="InterPro" id="IPR000772">
    <property type="entry name" value="Ricin_B_lectin"/>
</dbReference>